<comment type="similarity">
    <text evidence="12">Belongs to the DEAD box helicase family. DDX10/DBP4 subfamily.</text>
</comment>
<keyword evidence="9" id="KW-0805">Transcription regulation</keyword>
<dbReference type="SMART" id="SM00487">
    <property type="entry name" value="DEXDc"/>
    <property type="match status" value="1"/>
</dbReference>
<dbReference type="Pfam" id="PF00270">
    <property type="entry name" value="DEAD"/>
    <property type="match status" value="1"/>
</dbReference>
<evidence type="ECO:0000256" key="8">
    <source>
        <dbReference type="ARBA" id="ARBA00022884"/>
    </source>
</evidence>
<dbReference type="InterPro" id="IPR027417">
    <property type="entry name" value="P-loop_NTPase"/>
</dbReference>
<evidence type="ECO:0000259" key="22">
    <source>
        <dbReference type="PROSITE" id="PS51195"/>
    </source>
</evidence>
<feature type="compositionally biased region" description="Acidic residues" evidence="18">
    <location>
        <begin position="561"/>
        <end position="588"/>
    </location>
</feature>
<feature type="domain" description="Helicase C-terminal" evidence="21">
    <location>
        <begin position="306"/>
        <end position="458"/>
    </location>
</feature>
<feature type="domain" description="TAFH" evidence="19">
    <location>
        <begin position="1085"/>
        <end position="1182"/>
    </location>
</feature>
<feature type="coiled-coil region" evidence="17">
    <location>
        <begin position="1363"/>
        <end position="1425"/>
    </location>
</feature>
<evidence type="ECO:0000256" key="5">
    <source>
        <dbReference type="ARBA" id="ARBA00022801"/>
    </source>
</evidence>
<dbReference type="GO" id="GO:0003723">
    <property type="term" value="F:RNA binding"/>
    <property type="evidence" value="ECO:0007669"/>
    <property type="project" value="UniProtKB-KW"/>
</dbReference>
<dbReference type="GO" id="GO:0005669">
    <property type="term" value="C:transcription factor TFIID complex"/>
    <property type="evidence" value="ECO:0007669"/>
    <property type="project" value="InterPro"/>
</dbReference>
<evidence type="ECO:0000259" key="19">
    <source>
        <dbReference type="PROSITE" id="PS51119"/>
    </source>
</evidence>
<dbReference type="GO" id="GO:0016251">
    <property type="term" value="F:RNA polymerase II general transcription initiation factor activity"/>
    <property type="evidence" value="ECO:0007669"/>
    <property type="project" value="TreeGrafter"/>
</dbReference>
<evidence type="ECO:0000259" key="21">
    <source>
        <dbReference type="PROSITE" id="PS51194"/>
    </source>
</evidence>
<evidence type="ECO:0000256" key="4">
    <source>
        <dbReference type="ARBA" id="ARBA00022741"/>
    </source>
</evidence>
<protein>
    <recommendedName>
        <fullName evidence="14">Probable ATP-dependent RNA helicase DDX10</fullName>
        <ecNumber evidence="3">3.6.4.13</ecNumber>
    </recommendedName>
    <alternativeName>
        <fullName evidence="15">DEAD box protein 10</fullName>
    </alternativeName>
</protein>
<feature type="compositionally biased region" description="Basic and acidic residues" evidence="18">
    <location>
        <begin position="550"/>
        <end position="559"/>
    </location>
</feature>
<dbReference type="InterPro" id="IPR009072">
    <property type="entry name" value="Histone-fold"/>
</dbReference>
<dbReference type="CDD" id="cd08045">
    <property type="entry name" value="HFD_TAF4"/>
    <property type="match status" value="1"/>
</dbReference>
<dbReference type="GO" id="GO:0006355">
    <property type="term" value="P:regulation of DNA-templated transcription"/>
    <property type="evidence" value="ECO:0007669"/>
    <property type="project" value="UniProtKB-ARBA"/>
</dbReference>
<name>A0A437DGZ8_ORYJA</name>
<dbReference type="PROSITE" id="PS51119">
    <property type="entry name" value="TAFH"/>
    <property type="match status" value="1"/>
</dbReference>
<dbReference type="SMART" id="SM00490">
    <property type="entry name" value="HELICc"/>
    <property type="match status" value="1"/>
</dbReference>
<evidence type="ECO:0000256" key="3">
    <source>
        <dbReference type="ARBA" id="ARBA00012552"/>
    </source>
</evidence>
<evidence type="ECO:0000256" key="13">
    <source>
        <dbReference type="ARBA" id="ARBA00047984"/>
    </source>
</evidence>
<evidence type="ECO:0000256" key="17">
    <source>
        <dbReference type="SAM" id="Coils"/>
    </source>
</evidence>
<reference evidence="23 24" key="2">
    <citation type="submission" date="2019-01" db="EMBL/GenBank/DDBJ databases">
        <title>A chromosome length genome reference of the Java medaka (oryzias javanicus).</title>
        <authorList>
            <person name="Herpin A."/>
            <person name="Takehana Y."/>
            <person name="Naruse K."/>
            <person name="Ansai S."/>
            <person name="Kawaguchi M."/>
        </authorList>
    </citation>
    <scope>NUCLEOTIDE SEQUENCE [LARGE SCALE GENOMIC DNA]</scope>
    <source>
        <strain evidence="23">RS831</strain>
        <tissue evidence="23">Whole body</tissue>
    </source>
</reference>
<dbReference type="FunFam" id="3.40.50.300:FF:000874">
    <property type="entry name" value="RNA helicase"/>
    <property type="match status" value="1"/>
</dbReference>
<dbReference type="InterPro" id="IPR025313">
    <property type="entry name" value="SPB4-like_CTE"/>
</dbReference>
<evidence type="ECO:0000256" key="12">
    <source>
        <dbReference type="ARBA" id="ARBA00038084"/>
    </source>
</evidence>
<dbReference type="SMART" id="SM01178">
    <property type="entry name" value="DUF4217"/>
    <property type="match status" value="1"/>
</dbReference>
<dbReference type="Pfam" id="PF05236">
    <property type="entry name" value="TAF4"/>
    <property type="match status" value="1"/>
</dbReference>
<dbReference type="InterPro" id="IPR000629">
    <property type="entry name" value="RNA-helicase_DEAD-box_CS"/>
</dbReference>
<keyword evidence="10" id="KW-0804">Transcription</keyword>
<evidence type="ECO:0000256" key="1">
    <source>
        <dbReference type="ARBA" id="ARBA00004123"/>
    </source>
</evidence>
<evidence type="ECO:0000256" key="9">
    <source>
        <dbReference type="ARBA" id="ARBA00023015"/>
    </source>
</evidence>
<dbReference type="PROSITE" id="PS51195">
    <property type="entry name" value="Q_MOTIF"/>
    <property type="match status" value="1"/>
</dbReference>
<evidence type="ECO:0000256" key="10">
    <source>
        <dbReference type="ARBA" id="ARBA00023163"/>
    </source>
</evidence>
<dbReference type="GO" id="GO:0005524">
    <property type="term" value="F:ATP binding"/>
    <property type="evidence" value="ECO:0007669"/>
    <property type="project" value="UniProtKB-KW"/>
</dbReference>
<dbReference type="PANTHER" id="PTHR15138:SF22">
    <property type="entry name" value="TAFH DOMAIN-CONTAINING PROTEIN"/>
    <property type="match status" value="1"/>
</dbReference>
<proteinExistence type="inferred from homology"/>
<dbReference type="PROSITE" id="PS00039">
    <property type="entry name" value="DEAD_ATP_HELICASE"/>
    <property type="match status" value="1"/>
</dbReference>
<dbReference type="OrthoDB" id="10259640at2759"/>
<evidence type="ECO:0000256" key="7">
    <source>
        <dbReference type="ARBA" id="ARBA00022840"/>
    </source>
</evidence>
<keyword evidence="5" id="KW-0378">Hydrolase</keyword>
<feature type="domain" description="DEAD-box RNA helicase Q" evidence="22">
    <location>
        <begin position="75"/>
        <end position="103"/>
    </location>
</feature>
<keyword evidence="17" id="KW-0175">Coiled coil</keyword>
<dbReference type="SMART" id="SM00549">
    <property type="entry name" value="TAFH"/>
    <property type="match status" value="1"/>
</dbReference>
<feature type="compositionally biased region" description="Polar residues" evidence="18">
    <location>
        <begin position="1196"/>
        <end position="1206"/>
    </location>
</feature>
<evidence type="ECO:0000313" key="23">
    <source>
        <dbReference type="EMBL" id="RVE74131.1"/>
    </source>
</evidence>
<dbReference type="InterPro" id="IPR003894">
    <property type="entry name" value="TAFH_NHR1"/>
</dbReference>
<dbReference type="SUPFAM" id="SSF158553">
    <property type="entry name" value="TAFH domain-like"/>
    <property type="match status" value="1"/>
</dbReference>
<dbReference type="SUPFAM" id="SSF47113">
    <property type="entry name" value="Histone-fold"/>
    <property type="match status" value="1"/>
</dbReference>
<feature type="domain" description="Helicase ATP-binding" evidence="20">
    <location>
        <begin position="106"/>
        <end position="280"/>
    </location>
</feature>
<evidence type="ECO:0000256" key="11">
    <source>
        <dbReference type="ARBA" id="ARBA00023242"/>
    </source>
</evidence>
<dbReference type="Pfam" id="PF00271">
    <property type="entry name" value="Helicase_C"/>
    <property type="match status" value="1"/>
</dbReference>
<dbReference type="Gene3D" id="1.20.120.1110">
    <property type="entry name" value="TAFH/NHR1 domain"/>
    <property type="match status" value="1"/>
</dbReference>
<gene>
    <name evidence="23" type="ORF">OJAV_G00038180</name>
</gene>
<comment type="subcellular location">
    <subcellularLocation>
        <location evidence="1">Nucleus</location>
    </subcellularLocation>
</comment>
<evidence type="ECO:0000256" key="15">
    <source>
        <dbReference type="ARBA" id="ARBA00075442"/>
    </source>
</evidence>
<keyword evidence="24" id="KW-1185">Reference proteome</keyword>
<dbReference type="InterPro" id="IPR037249">
    <property type="entry name" value="TAFH/NHR1_dom_sf"/>
</dbReference>
<dbReference type="GO" id="GO:0003677">
    <property type="term" value="F:DNA binding"/>
    <property type="evidence" value="ECO:0007669"/>
    <property type="project" value="TreeGrafter"/>
</dbReference>
<keyword evidence="6" id="KW-0347">Helicase</keyword>
<sequence>MGKRPNTSGTKPTSSGSLTGIAVKNFDKWKKKYNKKKSRVKRERAQKKKPEWQVEREYIQNLVGKYEDVDSNQVVKFSDFPISKKTLLGLQESQFRQPTEIQRQTIGLALRGKDVLGAAKTGSGKTLAFLIPVLECLYRQQWSSMDGLGALIISPTRELAYQTFEVLRKVGKNHEFSAGLVIGGKDLKTEAERIPRTNIVVCTPGRLLQHMDQTACFHASGLLMLVLDEADRILDMGFADTLNAIVENLPRTRQTLLFSATQTKSVKDLARLSLKDPEYVWVHEKARFSTPASLEQSYVVCELHQKVDLLFSFIRGHLTRKTIVFFSCCKQVQYLFRAFCRLRPGMPVLALHGRQQQVKRVEVYNDFVRKQNAVLFATDIAARGLDFPAVNWVLQFDCPEDADTYIHRVGRTARYKEGGEALLLLLPSEEAAMVAQLQEKKVPINKIQVNPEKLQSVQQKLEAFLAQEKEQKERAQRCFVSYLRSVHLMKNKAVFDVSKLNINQYALSLGLAVAPRVRFLHKAHPQEKKEEEDEEEEDLRSFKARLKGKSSPDENRGSDSENSEEDEEDGSEEDVEQFEADEDDEDLRDLDLLTVKRKDVFGLDSQSSDEADGVPKKRGVAKETKFKEAKKVLKRNFKVNTKVTFNEEGGAVQVWPPVQRKAAAEEEEEEKEEESGINVEKAKERLKREDEEFDKQEYSRKVKAKHRERRLKEREARREASKRGKRQEDEEEDEVVAYLANQSDDEFDPSSLPDPDKLQPSEEEESEEEEEDRGSAKRSHRLEDDEEEELRPEKKIKMDEEEPPALDTGLTLAEDEELVLQLLRGQSPTNSGVAMNNGDQAPKSDSRGSLGEEDSSVQLQIIHVPIKCGAVAAATPQPATVNTLPCSQGHQPPSSAGAAPVPQPSPSVMVSAKPTIQAGASHPGQQVPKQTVNQMTPPGRTVVIAVPRTAAAQPVAPTVPHNASPKLPPNLQIPAGMMLIRSDSGQLMLVSQQVLAQAQRGPRIVSSQAPRVLTQQVSTATGAKGNEKVSLIQMTAPSTFQTVQKPALVIAVAPKTAVAPSLRALPQASGDTKKEITRTISKETLESVKKCKNFLVTLMKLASSDSRSANMANNVRGLVRSLLEGKMEAEEFTELLYDELKSTPQPCLVPFLKKSLPAVRSLTSDPQLFIQQASISKNTKSSETELSRQQALRPCDSSSGTIPSRTDVSRRGGLGSTVVLSGSHIPAGALPGKRASQDQSRAVFRASCGSYREDDDINDVASMAGVNLREENARILTSTVGSVVQSCQDQLFLSPQHLLTSILHTGKPLGVTDVGPDVVALVSHATQERLRELMEKISAVAEHRRMSQKEDSWHVRVSDVRSQLRFLEEMEKLKKRRKDEEEKEKLLRLARSRFHTEDPQVQLLRQRARELQQMEEARLQQKEANLTALAAIGPRKKRVLDQSNGQVSLQPRPGTQKVTRVVLKDLLVCMEQEPVLHRSLTFYKAMLFMV</sequence>
<feature type="compositionally biased region" description="Basic and acidic residues" evidence="18">
    <location>
        <begin position="680"/>
        <end position="700"/>
    </location>
</feature>
<dbReference type="InterPro" id="IPR014001">
    <property type="entry name" value="Helicase_ATP-bd"/>
</dbReference>
<feature type="compositionally biased region" description="Basic and acidic residues" evidence="18">
    <location>
        <begin position="710"/>
        <end position="728"/>
    </location>
</feature>
<comment type="similarity">
    <text evidence="2">Belongs to the TAF4 family.</text>
</comment>
<keyword evidence="7" id="KW-0067">ATP-binding</keyword>
<evidence type="ECO:0000256" key="18">
    <source>
        <dbReference type="SAM" id="MobiDB-lite"/>
    </source>
</evidence>
<dbReference type="Proteomes" id="UP000283210">
    <property type="component" value="Chromosome 4"/>
</dbReference>
<feature type="region of interest" description="Disordered" evidence="18">
    <location>
        <begin position="524"/>
        <end position="590"/>
    </location>
</feature>
<feature type="compositionally biased region" description="Low complexity" evidence="18">
    <location>
        <begin position="892"/>
        <end position="909"/>
    </location>
</feature>
<organism evidence="23 24">
    <name type="scientific">Oryzias javanicus</name>
    <name type="common">Javanese ricefish</name>
    <name type="synonym">Aplocheilus javanicus</name>
    <dbReference type="NCBI Taxonomy" id="123683"/>
    <lineage>
        <taxon>Eukaryota</taxon>
        <taxon>Metazoa</taxon>
        <taxon>Chordata</taxon>
        <taxon>Craniata</taxon>
        <taxon>Vertebrata</taxon>
        <taxon>Euteleostomi</taxon>
        <taxon>Actinopterygii</taxon>
        <taxon>Neopterygii</taxon>
        <taxon>Teleostei</taxon>
        <taxon>Neoteleostei</taxon>
        <taxon>Acanthomorphata</taxon>
        <taxon>Ovalentaria</taxon>
        <taxon>Atherinomorphae</taxon>
        <taxon>Beloniformes</taxon>
        <taxon>Adrianichthyidae</taxon>
        <taxon>Oryziinae</taxon>
        <taxon>Oryzias</taxon>
    </lineage>
</organism>
<dbReference type="Gene3D" id="3.40.50.300">
    <property type="entry name" value="P-loop containing nucleotide triphosphate hydrolases"/>
    <property type="match status" value="2"/>
</dbReference>
<dbReference type="Gene3D" id="1.10.20.10">
    <property type="entry name" value="Histone, subunit A"/>
    <property type="match status" value="1"/>
</dbReference>
<reference evidence="23 24" key="1">
    <citation type="submission" date="2018-11" db="EMBL/GenBank/DDBJ databases">
        <authorList>
            <person name="Lopez-Roques C."/>
            <person name="Donnadieu C."/>
            <person name="Bouchez O."/>
            <person name="Klopp C."/>
            <person name="Cabau C."/>
            <person name="Zahm M."/>
        </authorList>
    </citation>
    <scope>NUCLEOTIDE SEQUENCE [LARGE SCALE GENOMIC DNA]</scope>
    <source>
        <strain evidence="23">RS831</strain>
        <tissue evidence="23">Whole body</tissue>
    </source>
</reference>
<dbReference type="InterPro" id="IPR045144">
    <property type="entry name" value="TAF4"/>
</dbReference>
<keyword evidence="8" id="KW-0694">RNA-binding</keyword>
<evidence type="ECO:0000256" key="2">
    <source>
        <dbReference type="ARBA" id="ARBA00006178"/>
    </source>
</evidence>
<evidence type="ECO:0000313" key="24">
    <source>
        <dbReference type="Proteomes" id="UP000283210"/>
    </source>
</evidence>
<feature type="compositionally biased region" description="Acidic residues" evidence="18">
    <location>
        <begin position="761"/>
        <end position="772"/>
    </location>
</feature>
<accession>A0A437DGZ8</accession>
<dbReference type="Pfam" id="PF13959">
    <property type="entry name" value="CTE_SPB4"/>
    <property type="match status" value="1"/>
</dbReference>
<dbReference type="PROSITE" id="PS51192">
    <property type="entry name" value="HELICASE_ATP_BIND_1"/>
    <property type="match status" value="1"/>
</dbReference>
<dbReference type="Pfam" id="PF07531">
    <property type="entry name" value="TAFH"/>
    <property type="match status" value="1"/>
</dbReference>
<dbReference type="SUPFAM" id="SSF52540">
    <property type="entry name" value="P-loop containing nucleoside triphosphate hydrolases"/>
    <property type="match status" value="1"/>
</dbReference>
<dbReference type="GO" id="GO:0016887">
    <property type="term" value="F:ATP hydrolysis activity"/>
    <property type="evidence" value="ECO:0007669"/>
    <property type="project" value="RHEA"/>
</dbReference>
<dbReference type="GO" id="GO:0006367">
    <property type="term" value="P:transcription initiation at RNA polymerase II promoter"/>
    <property type="evidence" value="ECO:0007669"/>
    <property type="project" value="TreeGrafter"/>
</dbReference>
<feature type="region of interest" description="Disordered" evidence="18">
    <location>
        <begin position="601"/>
        <end position="620"/>
    </location>
</feature>
<dbReference type="InterPro" id="IPR001650">
    <property type="entry name" value="Helicase_C-like"/>
</dbReference>
<feature type="compositionally biased region" description="Acidic residues" evidence="18">
    <location>
        <begin position="665"/>
        <end position="675"/>
    </location>
</feature>
<keyword evidence="11" id="KW-0539">Nucleus</keyword>
<feature type="short sequence motif" description="Q motif" evidence="16">
    <location>
        <begin position="75"/>
        <end position="103"/>
    </location>
</feature>
<dbReference type="PROSITE" id="PS51194">
    <property type="entry name" value="HELICASE_CTER"/>
    <property type="match status" value="1"/>
</dbReference>
<feature type="compositionally biased region" description="Polar residues" evidence="18">
    <location>
        <begin position="824"/>
        <end position="839"/>
    </location>
</feature>
<dbReference type="GO" id="GO:0003724">
    <property type="term" value="F:RNA helicase activity"/>
    <property type="evidence" value="ECO:0007669"/>
    <property type="project" value="UniProtKB-EC"/>
</dbReference>
<dbReference type="GO" id="GO:0046982">
    <property type="term" value="F:protein heterodimerization activity"/>
    <property type="evidence" value="ECO:0007669"/>
    <property type="project" value="InterPro"/>
</dbReference>
<dbReference type="InterPro" id="IPR014014">
    <property type="entry name" value="RNA_helicase_DEAD_Q_motif"/>
</dbReference>
<dbReference type="FunFam" id="3.40.50.300:FF:001089">
    <property type="entry name" value="RNA helicase"/>
    <property type="match status" value="1"/>
</dbReference>
<evidence type="ECO:0000256" key="6">
    <source>
        <dbReference type="ARBA" id="ARBA00022806"/>
    </source>
</evidence>
<comment type="catalytic activity">
    <reaction evidence="13">
        <text>ATP + H2O = ADP + phosphate + H(+)</text>
        <dbReference type="Rhea" id="RHEA:13065"/>
        <dbReference type="ChEBI" id="CHEBI:15377"/>
        <dbReference type="ChEBI" id="CHEBI:15378"/>
        <dbReference type="ChEBI" id="CHEBI:30616"/>
        <dbReference type="ChEBI" id="CHEBI:43474"/>
        <dbReference type="ChEBI" id="CHEBI:456216"/>
        <dbReference type="EC" id="3.6.4.13"/>
    </reaction>
</comment>
<evidence type="ECO:0000256" key="14">
    <source>
        <dbReference type="ARBA" id="ARBA00072925"/>
    </source>
</evidence>
<dbReference type="PANTHER" id="PTHR15138">
    <property type="entry name" value="TRANSCRIPTION INITIATION FACTOR TFIID SUBUNIT 4"/>
    <property type="match status" value="1"/>
</dbReference>
<dbReference type="CDD" id="cd18787">
    <property type="entry name" value="SF2_C_DEAD"/>
    <property type="match status" value="1"/>
</dbReference>
<dbReference type="EMBL" id="CM012440">
    <property type="protein sequence ID" value="RVE74131.1"/>
    <property type="molecule type" value="Genomic_DNA"/>
</dbReference>
<dbReference type="CDD" id="cd17941">
    <property type="entry name" value="DEADc_DDX10"/>
    <property type="match status" value="1"/>
</dbReference>
<evidence type="ECO:0000256" key="16">
    <source>
        <dbReference type="PROSITE-ProRule" id="PRU00552"/>
    </source>
</evidence>
<keyword evidence="4" id="KW-0547">Nucleotide-binding</keyword>
<feature type="region of interest" description="Disordered" evidence="18">
    <location>
        <begin position="883"/>
        <end position="909"/>
    </location>
</feature>
<dbReference type="EC" id="3.6.4.13" evidence="3"/>
<feature type="region of interest" description="Disordered" evidence="18">
    <location>
        <begin position="1179"/>
        <end position="1208"/>
    </location>
</feature>
<dbReference type="InterPro" id="IPR011545">
    <property type="entry name" value="DEAD/DEAH_box_helicase_dom"/>
</dbReference>
<feature type="region of interest" description="Disordered" evidence="18">
    <location>
        <begin position="648"/>
        <end position="854"/>
    </location>
</feature>
<dbReference type="FunFam" id="1.10.20.10:FF:000015">
    <property type="entry name" value="Transcription initiation factor TFIID subunit 4B"/>
    <property type="match status" value="1"/>
</dbReference>
<evidence type="ECO:0000259" key="20">
    <source>
        <dbReference type="PROSITE" id="PS51192"/>
    </source>
</evidence>
<dbReference type="InterPro" id="IPR007900">
    <property type="entry name" value="TAF4_C"/>
</dbReference>